<evidence type="ECO:0000256" key="1">
    <source>
        <dbReference type="SAM" id="MobiDB-lite"/>
    </source>
</evidence>
<organism evidence="2 3">
    <name type="scientific">Burkholderia thailandensis</name>
    <dbReference type="NCBI Taxonomy" id="57975"/>
    <lineage>
        <taxon>Bacteria</taxon>
        <taxon>Pseudomonadati</taxon>
        <taxon>Pseudomonadota</taxon>
        <taxon>Betaproteobacteria</taxon>
        <taxon>Burkholderiales</taxon>
        <taxon>Burkholderiaceae</taxon>
        <taxon>Burkholderia</taxon>
        <taxon>pseudomallei group</taxon>
    </lineage>
</organism>
<dbReference type="Proteomes" id="UP001272137">
    <property type="component" value="Unassembled WGS sequence"/>
</dbReference>
<dbReference type="RefSeq" id="WP_009900786.1">
    <property type="nucleotide sequence ID" value="NZ_CP008915.2"/>
</dbReference>
<comment type="caution">
    <text evidence="2">The sequence shown here is derived from an EMBL/GenBank/DDBJ whole genome shotgun (WGS) entry which is preliminary data.</text>
</comment>
<sequence>MTTTLLTLATMTAHAAPPRTPLIPEDAAQAQTTTGIQIHAGEYDSSHRRARTFQHTEATLYDAAGAAIIKHRAGPSWKAQDGSRIVGEKIADAPSPNADNTTRLPLSTHASASGSLASVRRVRRLDTKGGTARATPCTTEPQLGSSPYYARDVFW</sequence>
<reference evidence="2" key="1">
    <citation type="submission" date="2018-08" db="EMBL/GenBank/DDBJ databases">
        <title>Identification of Burkholderia cepacia strains that express a Burkholderia pseudomallei-like capsular polysaccharide.</title>
        <authorList>
            <person name="Burtnick M.N."/>
            <person name="Vongsouvath M."/>
            <person name="Newton P."/>
            <person name="Wuthiekanun V."/>
            <person name="Limmathurotsakul D."/>
            <person name="Brett P.J."/>
            <person name="Chantratita N."/>
            <person name="Dance D.A."/>
        </authorList>
    </citation>
    <scope>NUCLEOTIDE SEQUENCE</scope>
    <source>
        <strain evidence="2">SBXCC001</strain>
    </source>
</reference>
<evidence type="ECO:0008006" key="4">
    <source>
        <dbReference type="Google" id="ProtNLM"/>
    </source>
</evidence>
<dbReference type="AlphaFoldDB" id="A0AAW9CKF4"/>
<proteinExistence type="predicted"/>
<feature type="region of interest" description="Disordered" evidence="1">
    <location>
        <begin position="89"/>
        <end position="121"/>
    </location>
</feature>
<feature type="compositionally biased region" description="Polar residues" evidence="1">
    <location>
        <begin position="97"/>
        <end position="116"/>
    </location>
</feature>
<dbReference type="Pfam" id="PF11937">
    <property type="entry name" value="DUF3455"/>
    <property type="match status" value="1"/>
</dbReference>
<accession>A0AAW9CKF4</accession>
<name>A0AAW9CKF4_BURTH</name>
<evidence type="ECO:0000313" key="3">
    <source>
        <dbReference type="Proteomes" id="UP001272137"/>
    </source>
</evidence>
<dbReference type="InterPro" id="IPR021851">
    <property type="entry name" value="DUF3455"/>
</dbReference>
<evidence type="ECO:0000313" key="2">
    <source>
        <dbReference type="EMBL" id="MDW9251318.1"/>
    </source>
</evidence>
<gene>
    <name evidence="2" type="ORF">C7S16_4691</name>
</gene>
<dbReference type="KEGG" id="btha:DR62_4161"/>
<protein>
    <recommendedName>
        <fullName evidence="4">DUF3455 domain-containing protein</fullName>
    </recommendedName>
</protein>
<dbReference type="EMBL" id="QXCT01000001">
    <property type="protein sequence ID" value="MDW9251318.1"/>
    <property type="molecule type" value="Genomic_DNA"/>
</dbReference>